<dbReference type="Proteomes" id="UP000824998">
    <property type="component" value="Unassembled WGS sequence"/>
</dbReference>
<keyword evidence="3" id="KW-1185">Reference proteome</keyword>
<sequence>MDNSTPPPTQNGPPNPPGIRLNRDINAEQPVNLEELELPFASLSDDIPAISHQDDNDEAGSPNAHEVEENTPNSSQQPLLRFYPVWQSIYNSHIDTSSTNIIASSIVINDSSIPADSNTLISSPSIAWVQGHGAALEPPPNRMAALHLPPQPNSREVIVGRDFFRDLMNHGRTIRLILRSHGYPGERGEAAEAIGWALHSGAFDIDFVFIEDARLS</sequence>
<feature type="compositionally biased region" description="Pro residues" evidence="1">
    <location>
        <begin position="1"/>
        <end position="17"/>
    </location>
</feature>
<evidence type="ECO:0000256" key="1">
    <source>
        <dbReference type="SAM" id="MobiDB-lite"/>
    </source>
</evidence>
<protein>
    <submittedName>
        <fullName evidence="2">Uncharacterized protein</fullName>
    </submittedName>
</protein>
<reference evidence="2" key="1">
    <citation type="journal article" date="2021" name="IMA Fungus">
        <title>Genomic characterization of three marine fungi, including Emericellopsis atlantica sp. nov. with signatures of a generalist lifestyle and marine biomass degradation.</title>
        <authorList>
            <person name="Hagestad O.C."/>
            <person name="Hou L."/>
            <person name="Andersen J.H."/>
            <person name="Hansen E.H."/>
            <person name="Altermark B."/>
            <person name="Li C."/>
            <person name="Kuhnert E."/>
            <person name="Cox R.J."/>
            <person name="Crous P.W."/>
            <person name="Spatafora J.W."/>
            <person name="Lail K."/>
            <person name="Amirebrahimi M."/>
            <person name="Lipzen A."/>
            <person name="Pangilinan J."/>
            <person name="Andreopoulos W."/>
            <person name="Hayes R.D."/>
            <person name="Ng V."/>
            <person name="Grigoriev I.V."/>
            <person name="Jackson S.A."/>
            <person name="Sutton T.D.S."/>
            <person name="Dobson A.D.W."/>
            <person name="Rama T."/>
        </authorList>
    </citation>
    <scope>NUCLEOTIDE SEQUENCE</scope>
    <source>
        <strain evidence="2">TRa018bII</strain>
    </source>
</reference>
<evidence type="ECO:0000313" key="3">
    <source>
        <dbReference type="Proteomes" id="UP000824998"/>
    </source>
</evidence>
<proteinExistence type="predicted"/>
<comment type="caution">
    <text evidence="2">The sequence shown here is derived from an EMBL/GenBank/DDBJ whole genome shotgun (WGS) entry which is preliminary data.</text>
</comment>
<accession>A0A9P7YA88</accession>
<evidence type="ECO:0000313" key="2">
    <source>
        <dbReference type="EMBL" id="KAG9229926.1"/>
    </source>
</evidence>
<organism evidence="2 3">
    <name type="scientific">Amylocarpus encephaloides</name>
    <dbReference type="NCBI Taxonomy" id="45428"/>
    <lineage>
        <taxon>Eukaryota</taxon>
        <taxon>Fungi</taxon>
        <taxon>Dikarya</taxon>
        <taxon>Ascomycota</taxon>
        <taxon>Pezizomycotina</taxon>
        <taxon>Leotiomycetes</taxon>
        <taxon>Helotiales</taxon>
        <taxon>Helotiales incertae sedis</taxon>
        <taxon>Amylocarpus</taxon>
    </lineage>
</organism>
<feature type="region of interest" description="Disordered" evidence="1">
    <location>
        <begin position="1"/>
        <end position="28"/>
    </location>
</feature>
<feature type="region of interest" description="Disordered" evidence="1">
    <location>
        <begin position="44"/>
        <end position="76"/>
    </location>
</feature>
<gene>
    <name evidence="2" type="ORF">BJ875DRAFT_445512</name>
</gene>
<dbReference type="AlphaFoldDB" id="A0A9P7YA88"/>
<dbReference type="EMBL" id="MU251718">
    <property type="protein sequence ID" value="KAG9229926.1"/>
    <property type="molecule type" value="Genomic_DNA"/>
</dbReference>
<name>A0A9P7YA88_9HELO</name>